<protein>
    <recommendedName>
        <fullName evidence="5">AAA domain-containing protein</fullName>
    </recommendedName>
</protein>
<accession>A0A1I6JYX8</accession>
<dbReference type="AlphaFoldDB" id="A0A1I6JYX8"/>
<evidence type="ECO:0000313" key="4">
    <source>
        <dbReference type="Proteomes" id="UP000199659"/>
    </source>
</evidence>
<dbReference type="PANTHER" id="PTHR33295:SF20">
    <property type="entry name" value="ATPASE"/>
    <property type="match status" value="1"/>
</dbReference>
<evidence type="ECO:0000259" key="1">
    <source>
        <dbReference type="Pfam" id="PF13173"/>
    </source>
</evidence>
<evidence type="ECO:0008006" key="5">
    <source>
        <dbReference type="Google" id="ProtNLM"/>
    </source>
</evidence>
<dbReference type="InterPro" id="IPR027417">
    <property type="entry name" value="P-loop_NTPase"/>
</dbReference>
<feature type="domain" description="AAA" evidence="1">
    <location>
        <begin position="20"/>
        <end position="147"/>
    </location>
</feature>
<dbReference type="STRING" id="37658.SAMN05661086_02102"/>
<dbReference type="Pfam" id="PF13173">
    <property type="entry name" value="AAA_14"/>
    <property type="match status" value="1"/>
</dbReference>
<dbReference type="SUPFAM" id="SSF52540">
    <property type="entry name" value="P-loop containing nucleoside triphosphate hydrolases"/>
    <property type="match status" value="1"/>
</dbReference>
<dbReference type="OrthoDB" id="9801684at2"/>
<dbReference type="Pfam" id="PF13635">
    <property type="entry name" value="DUF4143"/>
    <property type="match status" value="1"/>
</dbReference>
<reference evidence="3 4" key="1">
    <citation type="submission" date="2016-10" db="EMBL/GenBank/DDBJ databases">
        <authorList>
            <person name="de Groot N.N."/>
        </authorList>
    </citation>
    <scope>NUCLEOTIDE SEQUENCE [LARGE SCALE GENOMIC DNA]</scope>
    <source>
        <strain evidence="3 4">743A</strain>
    </source>
</reference>
<gene>
    <name evidence="3" type="ORF">SAMN05661086_02102</name>
</gene>
<proteinExistence type="predicted"/>
<name>A0A1I6JYX8_9FIRM</name>
<feature type="domain" description="DUF4143" evidence="2">
    <location>
        <begin position="204"/>
        <end position="350"/>
    </location>
</feature>
<evidence type="ECO:0000313" key="3">
    <source>
        <dbReference type="EMBL" id="SFR84164.1"/>
    </source>
</evidence>
<organism evidence="3 4">
    <name type="scientific">Anaeromicropila populeti</name>
    <dbReference type="NCBI Taxonomy" id="37658"/>
    <lineage>
        <taxon>Bacteria</taxon>
        <taxon>Bacillati</taxon>
        <taxon>Bacillota</taxon>
        <taxon>Clostridia</taxon>
        <taxon>Lachnospirales</taxon>
        <taxon>Lachnospiraceae</taxon>
        <taxon>Anaeromicropila</taxon>
    </lineage>
</organism>
<dbReference type="EMBL" id="FOYZ01000007">
    <property type="protein sequence ID" value="SFR84164.1"/>
    <property type="molecule type" value="Genomic_DNA"/>
</dbReference>
<dbReference type="PANTHER" id="PTHR33295">
    <property type="entry name" value="ATPASE"/>
    <property type="match status" value="1"/>
</dbReference>
<sequence length="407" mass="47967">MIQRPHYMDLLEKHFDSPLVKMLVGIKRTGKSSVLALLADRLQAGGILPDHIISINFEADIQYMDKDAESLFQYLINKAEEQEEKYYFLLDEIQEVEDWENAVFRLQENIDCEIYVTRSTGQMRVLEEWRDKYVEIPIYPFCFWEYLEYLEVDCGEKYCDSDMFYDLFLRFLKYGGFPGVHWMSSDEELVSQHLKGIYAYVMLKDVIQRNKIRDAVLMEEIVRYLVQNIGKTMSVKSICDFMKSQGKKLGMDTVYSYVKVLEESFLFYKAPRYDIKGERVLETLERYFLCDAGISYGVLGYQILTREALLENAVYLELLRRGYKVYVGKFNAKEIDFVAMKEMERIYIQVVDLLDSETTVEKELASLKAIRDNFVKLVISFDKELTFKVEGIKWINAVDFLMNTNDM</sequence>
<dbReference type="InterPro" id="IPR041682">
    <property type="entry name" value="AAA_14"/>
</dbReference>
<keyword evidence="4" id="KW-1185">Reference proteome</keyword>
<dbReference type="InterPro" id="IPR025420">
    <property type="entry name" value="DUF4143"/>
</dbReference>
<evidence type="ECO:0000259" key="2">
    <source>
        <dbReference type="Pfam" id="PF13635"/>
    </source>
</evidence>
<dbReference type="Proteomes" id="UP000199659">
    <property type="component" value="Unassembled WGS sequence"/>
</dbReference>
<dbReference type="RefSeq" id="WP_092560633.1">
    <property type="nucleotide sequence ID" value="NZ_FOYZ01000007.1"/>
</dbReference>